<dbReference type="Pfam" id="PF00929">
    <property type="entry name" value="RNase_T"/>
    <property type="match status" value="1"/>
</dbReference>
<evidence type="ECO:0000313" key="3">
    <source>
        <dbReference type="Proteomes" id="UP000823926"/>
    </source>
</evidence>
<reference evidence="2" key="1">
    <citation type="journal article" date="2021" name="PeerJ">
        <title>Extensive microbial diversity within the chicken gut microbiome revealed by metagenomics and culture.</title>
        <authorList>
            <person name="Gilroy R."/>
            <person name="Ravi A."/>
            <person name="Getino M."/>
            <person name="Pursley I."/>
            <person name="Horton D.L."/>
            <person name="Alikhan N.F."/>
            <person name="Baker D."/>
            <person name="Gharbi K."/>
            <person name="Hall N."/>
            <person name="Watson M."/>
            <person name="Adriaenssens E.M."/>
            <person name="Foster-Nyarko E."/>
            <person name="Jarju S."/>
            <person name="Secka A."/>
            <person name="Antonio M."/>
            <person name="Oren A."/>
            <person name="Chaudhuri R.R."/>
            <person name="La Ragione R."/>
            <person name="Hildebrand F."/>
            <person name="Pallen M.J."/>
        </authorList>
    </citation>
    <scope>NUCLEOTIDE SEQUENCE</scope>
    <source>
        <strain evidence="2">ChiBcec15-1070</strain>
    </source>
</reference>
<dbReference type="AlphaFoldDB" id="A0A9D1QBN7"/>
<evidence type="ECO:0000259" key="1">
    <source>
        <dbReference type="SMART" id="SM00479"/>
    </source>
</evidence>
<proteinExistence type="predicted"/>
<dbReference type="InterPro" id="IPR013520">
    <property type="entry name" value="Ribonucl_H"/>
</dbReference>
<gene>
    <name evidence="2" type="ORF">H9888_02785</name>
</gene>
<dbReference type="PANTHER" id="PTHR30231">
    <property type="entry name" value="DNA POLYMERASE III SUBUNIT EPSILON"/>
    <property type="match status" value="1"/>
</dbReference>
<dbReference type="SUPFAM" id="SSF53098">
    <property type="entry name" value="Ribonuclease H-like"/>
    <property type="match status" value="1"/>
</dbReference>
<dbReference type="Gene3D" id="3.30.420.10">
    <property type="entry name" value="Ribonuclease H-like superfamily/Ribonuclease H"/>
    <property type="match status" value="1"/>
</dbReference>
<dbReference type="GO" id="GO:0005829">
    <property type="term" value="C:cytosol"/>
    <property type="evidence" value="ECO:0007669"/>
    <property type="project" value="TreeGrafter"/>
</dbReference>
<dbReference type="GO" id="GO:0008408">
    <property type="term" value="F:3'-5' exonuclease activity"/>
    <property type="evidence" value="ECO:0007669"/>
    <property type="project" value="TreeGrafter"/>
</dbReference>
<sequence>MELKLKRPIIFFDIESTGVDPATDHIVEISLIKVHPNGDEEVKTRRLNPGVHIPEAATAIHGITDEDVKDCPTFPQIAKSLAAFLKGADLAGYNSNKFDIPILVEEFMRAGVEIDLSDKHFVDVQNIFHKMEQRTLAAAYKFYCGAEIENAHSAEADIRATYDVLKAQLDRYPEDLQNDVAFLADFSRMNRNVDFAGRIVLNDKDIPVFNFGKHKGRSVAEVFAAEPTYYSWMMNGDFPLNTKQVITRLRLENGQATTQK</sequence>
<reference evidence="2" key="2">
    <citation type="submission" date="2021-04" db="EMBL/GenBank/DDBJ databases">
        <authorList>
            <person name="Gilroy R."/>
        </authorList>
    </citation>
    <scope>NUCLEOTIDE SEQUENCE</scope>
    <source>
        <strain evidence="2">ChiBcec15-1070</strain>
    </source>
</reference>
<dbReference type="CDD" id="cd06127">
    <property type="entry name" value="DEDDh"/>
    <property type="match status" value="1"/>
</dbReference>
<dbReference type="InterPro" id="IPR046768">
    <property type="entry name" value="ExoX-like_C"/>
</dbReference>
<dbReference type="SMART" id="SM00479">
    <property type="entry name" value="EXOIII"/>
    <property type="match status" value="1"/>
</dbReference>
<dbReference type="GO" id="GO:0045004">
    <property type="term" value="P:DNA replication proofreading"/>
    <property type="evidence" value="ECO:0007669"/>
    <property type="project" value="TreeGrafter"/>
</dbReference>
<feature type="domain" description="Exonuclease" evidence="1">
    <location>
        <begin position="8"/>
        <end position="174"/>
    </location>
</feature>
<protein>
    <submittedName>
        <fullName evidence="2">Ribonuclease H-like domain-containing protein</fullName>
    </submittedName>
</protein>
<dbReference type="Proteomes" id="UP000823926">
    <property type="component" value="Unassembled WGS sequence"/>
</dbReference>
<dbReference type="PANTHER" id="PTHR30231:SF41">
    <property type="entry name" value="DNA POLYMERASE III SUBUNIT EPSILON"/>
    <property type="match status" value="1"/>
</dbReference>
<dbReference type="InterPro" id="IPR036397">
    <property type="entry name" value="RNaseH_sf"/>
</dbReference>
<organism evidence="2 3">
    <name type="scientific">Candidatus Rikenella faecigallinarum</name>
    <dbReference type="NCBI Taxonomy" id="2838745"/>
    <lineage>
        <taxon>Bacteria</taxon>
        <taxon>Pseudomonadati</taxon>
        <taxon>Bacteroidota</taxon>
        <taxon>Bacteroidia</taxon>
        <taxon>Bacteroidales</taxon>
        <taxon>Rikenellaceae</taxon>
        <taxon>Rikenella</taxon>
    </lineage>
</organism>
<dbReference type="EMBL" id="DXHL01000016">
    <property type="protein sequence ID" value="HIW10405.1"/>
    <property type="molecule type" value="Genomic_DNA"/>
</dbReference>
<name>A0A9D1QBN7_9BACT</name>
<accession>A0A9D1QBN7</accession>
<dbReference type="Pfam" id="PF20600">
    <property type="entry name" value="ExoX-like_C"/>
    <property type="match status" value="1"/>
</dbReference>
<evidence type="ECO:0000313" key="2">
    <source>
        <dbReference type="EMBL" id="HIW10405.1"/>
    </source>
</evidence>
<comment type="caution">
    <text evidence="2">The sequence shown here is derived from an EMBL/GenBank/DDBJ whole genome shotgun (WGS) entry which is preliminary data.</text>
</comment>
<dbReference type="InterPro" id="IPR012337">
    <property type="entry name" value="RNaseH-like_sf"/>
</dbReference>
<dbReference type="GO" id="GO:0003676">
    <property type="term" value="F:nucleic acid binding"/>
    <property type="evidence" value="ECO:0007669"/>
    <property type="project" value="InterPro"/>
</dbReference>